<dbReference type="InterPro" id="IPR045247">
    <property type="entry name" value="Oye-like"/>
</dbReference>
<dbReference type="PANTHER" id="PTHR22893">
    <property type="entry name" value="NADH OXIDOREDUCTASE-RELATED"/>
    <property type="match status" value="1"/>
</dbReference>
<dbReference type="Gene3D" id="3.20.20.70">
    <property type="entry name" value="Aldolase class I"/>
    <property type="match status" value="1"/>
</dbReference>
<reference evidence="2 3" key="1">
    <citation type="submission" date="2018-10" db="EMBL/GenBank/DDBJ databases">
        <title>Fifty Aureobasidium pullulans genomes reveal a recombining polyextremotolerant generalist.</title>
        <authorList>
            <person name="Gostincar C."/>
            <person name="Turk M."/>
            <person name="Zajc J."/>
            <person name="Gunde-Cimerman N."/>
        </authorList>
    </citation>
    <scope>NUCLEOTIDE SEQUENCE [LARGE SCALE GENOMIC DNA]</scope>
    <source>
        <strain evidence="2 3">EXF-6604</strain>
    </source>
</reference>
<dbReference type="GO" id="GO:0003959">
    <property type="term" value="F:NADPH dehydrogenase activity"/>
    <property type="evidence" value="ECO:0007669"/>
    <property type="project" value="TreeGrafter"/>
</dbReference>
<evidence type="ECO:0000313" key="3">
    <source>
        <dbReference type="Proteomes" id="UP000306584"/>
    </source>
</evidence>
<dbReference type="FunFam" id="3.20.20.70:FF:000138">
    <property type="entry name" value="NADPH dehydrogenase 1"/>
    <property type="match status" value="1"/>
</dbReference>
<gene>
    <name evidence="2" type="ORF">D6D01_01212</name>
</gene>
<proteinExistence type="predicted"/>
<accession>A0A4S9M0X5</accession>
<feature type="domain" description="NADH:flavin oxidoreductase/NADH oxidase N-terminal" evidence="1">
    <location>
        <begin position="44"/>
        <end position="376"/>
    </location>
</feature>
<sequence>MTCPSNDVASFCFPFLIAAFTASDPFFLSPFQIHQIISYTMASKLFQPLQIGKAKLSNRLAMAPLTRFRADDDHVQLPFVKDYYSQRACVPGTLLITEATPISARAGGYNNVPGIYTDAQIKAWKEIVDSVHAKGGVIYMQLWALGRAADPTVLKNDGYDFCSSSDIPMSDNSPKPRPLTEEEIQIFIKDYANAAKNAVEGAGFDGVEIHGANGYLIDQFTQDVCNKRTDKWGGSIQNRTRFALEVTKAVVDAVGADKTGIRLSPWSPFQSMKMDDPVPTFTHLINGLKEQKLAYLHLVESRIQGNADVESTEKIDFAIEAWGKTSPILVAGGFRADSARRAADEEYTDKDIVIVFGRYFISNPDLVYRIKENIPLADYDRDTFYAAKSEKGYTDYPFSEKFQKEAKL</sequence>
<evidence type="ECO:0000313" key="2">
    <source>
        <dbReference type="EMBL" id="THY35552.1"/>
    </source>
</evidence>
<dbReference type="InterPro" id="IPR001155">
    <property type="entry name" value="OxRdtase_FMN_N"/>
</dbReference>
<name>A0A4S9M0X5_AURPU</name>
<dbReference type="Proteomes" id="UP000306584">
    <property type="component" value="Unassembled WGS sequence"/>
</dbReference>
<protein>
    <submittedName>
        <fullName evidence="2">FMN-linked oxidoreductase</fullName>
    </submittedName>
</protein>
<dbReference type="AlphaFoldDB" id="A0A4S9M0X5"/>
<organism evidence="2 3">
    <name type="scientific">Aureobasidium pullulans</name>
    <name type="common">Black yeast</name>
    <name type="synonym">Pullularia pullulans</name>
    <dbReference type="NCBI Taxonomy" id="5580"/>
    <lineage>
        <taxon>Eukaryota</taxon>
        <taxon>Fungi</taxon>
        <taxon>Dikarya</taxon>
        <taxon>Ascomycota</taxon>
        <taxon>Pezizomycotina</taxon>
        <taxon>Dothideomycetes</taxon>
        <taxon>Dothideomycetidae</taxon>
        <taxon>Dothideales</taxon>
        <taxon>Saccotheciaceae</taxon>
        <taxon>Aureobasidium</taxon>
    </lineage>
</organism>
<dbReference type="InterPro" id="IPR013785">
    <property type="entry name" value="Aldolase_TIM"/>
</dbReference>
<dbReference type="PANTHER" id="PTHR22893:SF91">
    <property type="entry name" value="NADPH DEHYDROGENASE 2-RELATED"/>
    <property type="match status" value="1"/>
</dbReference>
<comment type="caution">
    <text evidence="2">The sequence shown here is derived from an EMBL/GenBank/DDBJ whole genome shotgun (WGS) entry which is preliminary data.</text>
</comment>
<dbReference type="SUPFAM" id="SSF51395">
    <property type="entry name" value="FMN-linked oxidoreductases"/>
    <property type="match status" value="1"/>
</dbReference>
<dbReference type="Pfam" id="PF00724">
    <property type="entry name" value="Oxidored_FMN"/>
    <property type="match status" value="1"/>
</dbReference>
<evidence type="ECO:0000259" key="1">
    <source>
        <dbReference type="Pfam" id="PF00724"/>
    </source>
</evidence>
<dbReference type="EMBL" id="QZBD01000020">
    <property type="protein sequence ID" value="THY35552.1"/>
    <property type="molecule type" value="Genomic_DNA"/>
</dbReference>
<dbReference type="CDD" id="cd02933">
    <property type="entry name" value="OYE_like_FMN"/>
    <property type="match status" value="1"/>
</dbReference>
<dbReference type="GO" id="GO:0010181">
    <property type="term" value="F:FMN binding"/>
    <property type="evidence" value="ECO:0007669"/>
    <property type="project" value="InterPro"/>
</dbReference>